<protein>
    <recommendedName>
        <fullName evidence="2">F-box/LRR-repeat protein 18 LRR domain-containing protein</fullName>
    </recommendedName>
</protein>
<organism evidence="3 4">
    <name type="scientific">Dreissena polymorpha</name>
    <name type="common">Zebra mussel</name>
    <name type="synonym">Mytilus polymorpha</name>
    <dbReference type="NCBI Taxonomy" id="45954"/>
    <lineage>
        <taxon>Eukaryota</taxon>
        <taxon>Metazoa</taxon>
        <taxon>Spiralia</taxon>
        <taxon>Lophotrochozoa</taxon>
        <taxon>Mollusca</taxon>
        <taxon>Bivalvia</taxon>
        <taxon>Autobranchia</taxon>
        <taxon>Heteroconchia</taxon>
        <taxon>Euheterodonta</taxon>
        <taxon>Imparidentia</taxon>
        <taxon>Neoheterodontei</taxon>
        <taxon>Myida</taxon>
        <taxon>Dreissenoidea</taxon>
        <taxon>Dreissenidae</taxon>
        <taxon>Dreissena</taxon>
    </lineage>
</organism>
<gene>
    <name evidence="3" type="ORF">DPMN_149575</name>
</gene>
<dbReference type="GO" id="GO:0031146">
    <property type="term" value="P:SCF-dependent proteasomal ubiquitin-dependent protein catabolic process"/>
    <property type="evidence" value="ECO:0007669"/>
    <property type="project" value="InterPro"/>
</dbReference>
<dbReference type="InterPro" id="IPR036047">
    <property type="entry name" value="F-box-like_dom_sf"/>
</dbReference>
<feature type="transmembrane region" description="Helical" evidence="1">
    <location>
        <begin position="751"/>
        <end position="771"/>
    </location>
</feature>
<dbReference type="PANTHER" id="PTHR13318">
    <property type="entry name" value="PARTNER OF PAIRED, ISOFORM B-RELATED"/>
    <property type="match status" value="1"/>
</dbReference>
<evidence type="ECO:0000259" key="2">
    <source>
        <dbReference type="Pfam" id="PF19729"/>
    </source>
</evidence>
<comment type="caution">
    <text evidence="3">The sequence shown here is derived from an EMBL/GenBank/DDBJ whole genome shotgun (WGS) entry which is preliminary data.</text>
</comment>
<sequence length="829" mass="93014">MEAVGDKCWFDYISDDVLLHILCFVPRKFWVDLTKVCSRFKMVCHDKDIFRYTDLQNCVGLTENRLKEYLGAGRDLIEVLNLNHCYWFTSTCLLNSLLKCQKVQHLFLLDCKLTINALAKVVCSLECLKTLVISVASLLEFSSEINLNQTFQQSLKHIEHFGIHTREDITTTAPRCQQVSSQKTIFEYCPNMETFCMIVSPGMNHKENRHFIHPLIKTEKLRNLKNLSINSTAYATTRLYYFAILTKSLAQAGKQFMSLSLSVLDKGVPILCHNLESKTFNNLINTLKESCMTLQSLDMSGVDLVNLDAFFDMDKPALQYLNLSHTLSTMTYIMLLRVSRCSNLVSLNLQGASGTKTHWGQHNLQALGNVLEQCKNLRHLNLSDLHLHLENFHTSPVSALTKYNITGLRSLALPSCSLAETSSNADYVNRVSGKRQRIDRHASLSVALAAEMSVCRLQSACPHLESLEIINPGQRVALDNGPFTLPHPLCPLSCWVGDAQLSQVSRWIHLRYLQITGAPGVTKNDFLKAIGESCQSLKILHLAYIGLGAAMSPAFWDCLQYFPALLDLRIEQTQMSVNERFLRSCQACQRLERLVLVSRTGSVDTQSVENFVHSWWVPLTVSMSVSITGELSMTVVNVSVWWMSMTVSMTVSMSGECQCVVDVYDLCMTVWWLRMTVSMSGKLCVPMGGKLCVSMSGALCVPMGGKLKDSVSMTVSITVSMIVSMTVCVVNVSVWWMAMTVSMSVSMTGELVNVSVWWMSLTVSMSVSMTVVDVYDWWMPMTVVIVSVSWMSMTVVNVSVWWMSMTVSMTVSMSGECQCVVDVYDLCMT</sequence>
<evidence type="ECO:0000256" key="1">
    <source>
        <dbReference type="SAM" id="Phobius"/>
    </source>
</evidence>
<dbReference type="Proteomes" id="UP000828390">
    <property type="component" value="Unassembled WGS sequence"/>
</dbReference>
<dbReference type="SUPFAM" id="SSF81383">
    <property type="entry name" value="F-box domain"/>
    <property type="match status" value="1"/>
</dbReference>
<feature type="non-terminal residue" evidence="3">
    <location>
        <position position="829"/>
    </location>
</feature>
<keyword evidence="1" id="KW-0812">Transmembrane</keyword>
<accession>A0A9D4J187</accession>
<reference evidence="3" key="2">
    <citation type="submission" date="2020-11" db="EMBL/GenBank/DDBJ databases">
        <authorList>
            <person name="McCartney M.A."/>
            <person name="Auch B."/>
            <person name="Kono T."/>
            <person name="Mallez S."/>
            <person name="Becker A."/>
            <person name="Gohl D.M."/>
            <person name="Silverstein K.A.T."/>
            <person name="Koren S."/>
            <person name="Bechman K.B."/>
            <person name="Herman A."/>
            <person name="Abrahante J.E."/>
            <person name="Garbe J."/>
        </authorList>
    </citation>
    <scope>NUCLEOTIDE SEQUENCE</scope>
    <source>
        <strain evidence="3">Duluth1</strain>
        <tissue evidence="3">Whole animal</tissue>
    </source>
</reference>
<keyword evidence="4" id="KW-1185">Reference proteome</keyword>
<dbReference type="InterPro" id="IPR032675">
    <property type="entry name" value="LRR_dom_sf"/>
</dbReference>
<feature type="transmembrane region" description="Helical" evidence="1">
    <location>
        <begin position="777"/>
        <end position="803"/>
    </location>
</feature>
<dbReference type="AlphaFoldDB" id="A0A9D4J187"/>
<dbReference type="InterPro" id="IPR045627">
    <property type="entry name" value="FBXL18_LRR"/>
</dbReference>
<dbReference type="PANTHER" id="PTHR13318:SF95">
    <property type="entry name" value="F-BOX PROTEIN YLR352W"/>
    <property type="match status" value="1"/>
</dbReference>
<evidence type="ECO:0000313" key="4">
    <source>
        <dbReference type="Proteomes" id="UP000828390"/>
    </source>
</evidence>
<feature type="transmembrane region" description="Helical" evidence="1">
    <location>
        <begin position="717"/>
        <end position="739"/>
    </location>
</feature>
<keyword evidence="1" id="KW-1133">Transmembrane helix</keyword>
<proteinExistence type="predicted"/>
<dbReference type="SUPFAM" id="SSF52047">
    <property type="entry name" value="RNI-like"/>
    <property type="match status" value="1"/>
</dbReference>
<dbReference type="Pfam" id="PF19729">
    <property type="entry name" value="LRR_FBXL18"/>
    <property type="match status" value="1"/>
</dbReference>
<dbReference type="GO" id="GO:0019005">
    <property type="term" value="C:SCF ubiquitin ligase complex"/>
    <property type="evidence" value="ECO:0007669"/>
    <property type="project" value="TreeGrafter"/>
</dbReference>
<evidence type="ECO:0000313" key="3">
    <source>
        <dbReference type="EMBL" id="KAH3796011.1"/>
    </source>
</evidence>
<dbReference type="Gene3D" id="3.80.10.10">
    <property type="entry name" value="Ribonuclease Inhibitor"/>
    <property type="match status" value="2"/>
</dbReference>
<name>A0A9D4J187_DREPO</name>
<dbReference type="EMBL" id="JAIWYP010000007">
    <property type="protein sequence ID" value="KAH3796011.1"/>
    <property type="molecule type" value="Genomic_DNA"/>
</dbReference>
<reference evidence="3" key="1">
    <citation type="journal article" date="2019" name="bioRxiv">
        <title>The Genome of the Zebra Mussel, Dreissena polymorpha: A Resource for Invasive Species Research.</title>
        <authorList>
            <person name="McCartney M.A."/>
            <person name="Auch B."/>
            <person name="Kono T."/>
            <person name="Mallez S."/>
            <person name="Zhang Y."/>
            <person name="Obille A."/>
            <person name="Becker A."/>
            <person name="Abrahante J.E."/>
            <person name="Garbe J."/>
            <person name="Badalamenti J.P."/>
            <person name="Herman A."/>
            <person name="Mangelson H."/>
            <person name="Liachko I."/>
            <person name="Sullivan S."/>
            <person name="Sone E.D."/>
            <person name="Koren S."/>
            <person name="Silverstein K.A.T."/>
            <person name="Beckman K.B."/>
            <person name="Gohl D.M."/>
        </authorList>
    </citation>
    <scope>NUCLEOTIDE SEQUENCE</scope>
    <source>
        <strain evidence="3">Duluth1</strain>
        <tissue evidence="3">Whole animal</tissue>
    </source>
</reference>
<keyword evidence="1" id="KW-0472">Membrane</keyword>
<feature type="domain" description="F-box/LRR-repeat protein 18 LRR" evidence="2">
    <location>
        <begin position="76"/>
        <end position="615"/>
    </location>
</feature>